<dbReference type="InterPro" id="IPR002559">
    <property type="entry name" value="Transposase_11"/>
</dbReference>
<organism evidence="2 3">
    <name type="scientific">Roseomonas acroporae</name>
    <dbReference type="NCBI Taxonomy" id="2937791"/>
    <lineage>
        <taxon>Bacteria</taxon>
        <taxon>Pseudomonadati</taxon>
        <taxon>Pseudomonadota</taxon>
        <taxon>Alphaproteobacteria</taxon>
        <taxon>Acetobacterales</taxon>
        <taxon>Roseomonadaceae</taxon>
        <taxon>Roseomonas</taxon>
    </lineage>
</organism>
<dbReference type="AlphaFoldDB" id="A0A9X2BWJ1"/>
<accession>A0A9X2BWJ1</accession>
<protein>
    <submittedName>
        <fullName evidence="2">Transposase</fullName>
    </submittedName>
</protein>
<keyword evidence="3" id="KW-1185">Reference proteome</keyword>
<reference evidence="2" key="1">
    <citation type="submission" date="2022-04" db="EMBL/GenBank/DDBJ databases">
        <title>Roseomonas acroporae sp. nov., isolated from coral Acropora digitifera.</title>
        <authorList>
            <person name="Sun H."/>
        </authorList>
    </citation>
    <scope>NUCLEOTIDE SEQUENCE</scope>
    <source>
        <strain evidence="2">NAR14</strain>
    </source>
</reference>
<dbReference type="GO" id="GO:0006313">
    <property type="term" value="P:DNA transposition"/>
    <property type="evidence" value="ECO:0007669"/>
    <property type="project" value="InterPro"/>
</dbReference>
<sequence length="135" mass="15078">MTIIDTQTVKCLPVRGPRGYDAAKRMVGRKRVALVDADGNWLAVAVVPALVQDRDTLPALDAGKQAWPSLRVAILDGAFTAKRCQTWCHLHGMRHEVVSRTPGQRGFAVLPRRWVVERSFGWLTHWGGLLRDRAV</sequence>
<gene>
    <name evidence="2" type="ORF">M0638_25570</name>
</gene>
<feature type="domain" description="Transposase IS4-like" evidence="1">
    <location>
        <begin position="2"/>
        <end position="129"/>
    </location>
</feature>
<evidence type="ECO:0000259" key="1">
    <source>
        <dbReference type="Pfam" id="PF01609"/>
    </source>
</evidence>
<proteinExistence type="predicted"/>
<dbReference type="GO" id="GO:0004803">
    <property type="term" value="F:transposase activity"/>
    <property type="evidence" value="ECO:0007669"/>
    <property type="project" value="InterPro"/>
</dbReference>
<dbReference type="Pfam" id="PF01609">
    <property type="entry name" value="DDE_Tnp_1"/>
    <property type="match status" value="1"/>
</dbReference>
<name>A0A9X2BWJ1_9PROT</name>
<dbReference type="RefSeq" id="WP_248669784.1">
    <property type="nucleotide sequence ID" value="NZ_JALPRX010000140.1"/>
</dbReference>
<dbReference type="Proteomes" id="UP001139516">
    <property type="component" value="Unassembled WGS sequence"/>
</dbReference>
<comment type="caution">
    <text evidence="2">The sequence shown here is derived from an EMBL/GenBank/DDBJ whole genome shotgun (WGS) entry which is preliminary data.</text>
</comment>
<dbReference type="GO" id="GO:0003677">
    <property type="term" value="F:DNA binding"/>
    <property type="evidence" value="ECO:0007669"/>
    <property type="project" value="InterPro"/>
</dbReference>
<evidence type="ECO:0000313" key="2">
    <source>
        <dbReference type="EMBL" id="MCK8787737.1"/>
    </source>
</evidence>
<dbReference type="PANTHER" id="PTHR30007">
    <property type="entry name" value="PHP DOMAIN PROTEIN"/>
    <property type="match status" value="1"/>
</dbReference>
<dbReference type="EMBL" id="JALPRX010000140">
    <property type="protein sequence ID" value="MCK8787737.1"/>
    <property type="molecule type" value="Genomic_DNA"/>
</dbReference>
<evidence type="ECO:0000313" key="3">
    <source>
        <dbReference type="Proteomes" id="UP001139516"/>
    </source>
</evidence>
<dbReference type="PANTHER" id="PTHR30007:SF0">
    <property type="entry name" value="TRANSPOSASE"/>
    <property type="match status" value="1"/>
</dbReference>